<evidence type="ECO:0000259" key="9">
    <source>
        <dbReference type="PROSITE" id="PS50800"/>
    </source>
</evidence>
<feature type="region of interest" description="Disordered" evidence="8">
    <location>
        <begin position="1"/>
        <end position="25"/>
    </location>
</feature>
<protein>
    <recommendedName>
        <fullName evidence="7">Structure-specific endonuclease subunit SLX4</fullName>
    </recommendedName>
</protein>
<evidence type="ECO:0000256" key="3">
    <source>
        <dbReference type="ARBA" id="ARBA00022763"/>
    </source>
</evidence>
<dbReference type="GO" id="GO:0006310">
    <property type="term" value="P:DNA recombination"/>
    <property type="evidence" value="ECO:0007669"/>
    <property type="project" value="UniProtKB-KW"/>
</dbReference>
<evidence type="ECO:0000256" key="4">
    <source>
        <dbReference type="ARBA" id="ARBA00023172"/>
    </source>
</evidence>
<feature type="compositionally biased region" description="Pro residues" evidence="8">
    <location>
        <begin position="513"/>
        <end position="529"/>
    </location>
</feature>
<dbReference type="OrthoDB" id="5837849at2759"/>
<reference evidence="10 11" key="1">
    <citation type="submission" date="2009-11" db="EMBL/GenBank/DDBJ databases">
        <title>Annotation of Allomyces macrogynus ATCC 38327.</title>
        <authorList>
            <consortium name="The Broad Institute Genome Sequencing Platform"/>
            <person name="Russ C."/>
            <person name="Cuomo C."/>
            <person name="Burger G."/>
            <person name="Gray M.W."/>
            <person name="Holland P.W.H."/>
            <person name="King N."/>
            <person name="Lang F.B.F."/>
            <person name="Roger A.J."/>
            <person name="Ruiz-Trillo I."/>
            <person name="Young S.K."/>
            <person name="Zeng Q."/>
            <person name="Gargeya S."/>
            <person name="Fitzgerald M."/>
            <person name="Haas B."/>
            <person name="Abouelleil A."/>
            <person name="Alvarado L."/>
            <person name="Arachchi H.M."/>
            <person name="Berlin A."/>
            <person name="Chapman S.B."/>
            <person name="Gearin G."/>
            <person name="Goldberg J."/>
            <person name="Griggs A."/>
            <person name="Gujja S."/>
            <person name="Hansen M."/>
            <person name="Heiman D."/>
            <person name="Howarth C."/>
            <person name="Larimer J."/>
            <person name="Lui A."/>
            <person name="MacDonald P.J.P."/>
            <person name="McCowen C."/>
            <person name="Montmayeur A."/>
            <person name="Murphy C."/>
            <person name="Neiman D."/>
            <person name="Pearson M."/>
            <person name="Priest M."/>
            <person name="Roberts A."/>
            <person name="Saif S."/>
            <person name="Shea T."/>
            <person name="Sisk P."/>
            <person name="Stolte C."/>
            <person name="Sykes S."/>
            <person name="Wortman J."/>
            <person name="Nusbaum C."/>
            <person name="Birren B."/>
        </authorList>
    </citation>
    <scope>NUCLEOTIDE SEQUENCE [LARGE SCALE GENOMIC DNA]</scope>
    <source>
        <strain evidence="10 11">ATCC 38327</strain>
    </source>
</reference>
<dbReference type="GO" id="GO:0006353">
    <property type="term" value="P:DNA-templated transcription termination"/>
    <property type="evidence" value="ECO:0007669"/>
    <property type="project" value="InterPro"/>
</dbReference>
<dbReference type="InterPro" id="IPR018574">
    <property type="entry name" value="Structure-sp_endonuc_su_Slx4"/>
</dbReference>
<dbReference type="PROSITE" id="PS50800">
    <property type="entry name" value="SAP"/>
    <property type="match status" value="1"/>
</dbReference>
<keyword evidence="6" id="KW-0539">Nucleus</keyword>
<dbReference type="Pfam" id="PF09494">
    <property type="entry name" value="Slx4"/>
    <property type="match status" value="1"/>
</dbReference>
<dbReference type="InterPro" id="IPR036361">
    <property type="entry name" value="SAP_dom_sf"/>
</dbReference>
<feature type="compositionally biased region" description="Pro residues" evidence="8">
    <location>
        <begin position="442"/>
        <end position="466"/>
    </location>
</feature>
<comment type="similarity">
    <text evidence="2">Belongs to the SLX4 family.</text>
</comment>
<feature type="compositionally biased region" description="Low complexity" evidence="8">
    <location>
        <begin position="117"/>
        <end position="129"/>
    </location>
</feature>
<evidence type="ECO:0000256" key="1">
    <source>
        <dbReference type="ARBA" id="ARBA00004123"/>
    </source>
</evidence>
<evidence type="ECO:0000256" key="6">
    <source>
        <dbReference type="ARBA" id="ARBA00023242"/>
    </source>
</evidence>
<keyword evidence="4" id="KW-0233">DNA recombination</keyword>
<dbReference type="SUPFAM" id="SSF68906">
    <property type="entry name" value="SAP domain"/>
    <property type="match status" value="1"/>
</dbReference>
<feature type="region of interest" description="Disordered" evidence="8">
    <location>
        <begin position="252"/>
        <end position="348"/>
    </location>
</feature>
<feature type="domain" description="SAP" evidence="9">
    <location>
        <begin position="554"/>
        <end position="588"/>
    </location>
</feature>
<organism evidence="10 11">
    <name type="scientific">Allomyces macrogynus (strain ATCC 38327)</name>
    <name type="common">Allomyces javanicus var. macrogynus</name>
    <dbReference type="NCBI Taxonomy" id="578462"/>
    <lineage>
        <taxon>Eukaryota</taxon>
        <taxon>Fungi</taxon>
        <taxon>Fungi incertae sedis</taxon>
        <taxon>Blastocladiomycota</taxon>
        <taxon>Blastocladiomycetes</taxon>
        <taxon>Blastocladiales</taxon>
        <taxon>Blastocladiaceae</taxon>
        <taxon>Allomyces</taxon>
    </lineage>
</organism>
<accession>A0A0L0S7X4</accession>
<feature type="compositionally biased region" description="Polar residues" evidence="8">
    <location>
        <begin position="255"/>
        <end position="270"/>
    </location>
</feature>
<feature type="region of interest" description="Disordered" evidence="8">
    <location>
        <begin position="85"/>
        <end position="169"/>
    </location>
</feature>
<dbReference type="InterPro" id="IPR011112">
    <property type="entry name" value="Rho-like_N"/>
</dbReference>
<evidence type="ECO:0000256" key="8">
    <source>
        <dbReference type="SAM" id="MobiDB-lite"/>
    </source>
</evidence>
<dbReference type="SMART" id="SM00959">
    <property type="entry name" value="Rho_N"/>
    <property type="match status" value="1"/>
</dbReference>
<keyword evidence="5" id="KW-0234">DNA repair</keyword>
<dbReference type="EMBL" id="GG745333">
    <property type="protein sequence ID" value="KNE58597.1"/>
    <property type="molecule type" value="Genomic_DNA"/>
</dbReference>
<keyword evidence="11" id="KW-1185">Reference proteome</keyword>
<evidence type="ECO:0000256" key="5">
    <source>
        <dbReference type="ARBA" id="ARBA00023204"/>
    </source>
</evidence>
<evidence type="ECO:0000313" key="10">
    <source>
        <dbReference type="EMBL" id="KNE58597.1"/>
    </source>
</evidence>
<dbReference type="GO" id="GO:0006281">
    <property type="term" value="P:DNA repair"/>
    <property type="evidence" value="ECO:0007669"/>
    <property type="project" value="UniProtKB-KW"/>
</dbReference>
<dbReference type="VEuPathDB" id="FungiDB:AMAG_04161"/>
<dbReference type="Proteomes" id="UP000054350">
    <property type="component" value="Unassembled WGS sequence"/>
</dbReference>
<feature type="compositionally biased region" description="Basic and acidic residues" evidence="8">
    <location>
        <begin position="144"/>
        <end position="155"/>
    </location>
</feature>
<proteinExistence type="inferred from homology"/>
<feature type="region of interest" description="Disordered" evidence="8">
    <location>
        <begin position="424"/>
        <end position="552"/>
    </location>
</feature>
<gene>
    <name evidence="10" type="ORF">AMAG_04161</name>
</gene>
<dbReference type="GO" id="GO:0033557">
    <property type="term" value="C:Slx1-Slx4 complex"/>
    <property type="evidence" value="ECO:0007669"/>
    <property type="project" value="InterPro"/>
</dbReference>
<reference evidence="11" key="2">
    <citation type="submission" date="2009-11" db="EMBL/GenBank/DDBJ databases">
        <title>The Genome Sequence of Allomyces macrogynus strain ATCC 38327.</title>
        <authorList>
            <consortium name="The Broad Institute Genome Sequencing Platform"/>
            <person name="Russ C."/>
            <person name="Cuomo C."/>
            <person name="Shea T."/>
            <person name="Young S.K."/>
            <person name="Zeng Q."/>
            <person name="Koehrsen M."/>
            <person name="Haas B."/>
            <person name="Borodovsky M."/>
            <person name="Guigo R."/>
            <person name="Alvarado L."/>
            <person name="Berlin A."/>
            <person name="Borenstein D."/>
            <person name="Chen Z."/>
            <person name="Engels R."/>
            <person name="Freedman E."/>
            <person name="Gellesch M."/>
            <person name="Goldberg J."/>
            <person name="Griggs A."/>
            <person name="Gujja S."/>
            <person name="Heiman D."/>
            <person name="Hepburn T."/>
            <person name="Howarth C."/>
            <person name="Jen D."/>
            <person name="Larson L."/>
            <person name="Lewis B."/>
            <person name="Mehta T."/>
            <person name="Park D."/>
            <person name="Pearson M."/>
            <person name="Roberts A."/>
            <person name="Saif S."/>
            <person name="Shenoy N."/>
            <person name="Sisk P."/>
            <person name="Stolte C."/>
            <person name="Sykes S."/>
            <person name="Walk T."/>
            <person name="White J."/>
            <person name="Yandava C."/>
            <person name="Burger G."/>
            <person name="Gray M.W."/>
            <person name="Holland P.W.H."/>
            <person name="King N."/>
            <person name="Lang F.B.F."/>
            <person name="Roger A.J."/>
            <person name="Ruiz-Trillo I."/>
            <person name="Lander E."/>
            <person name="Nusbaum C."/>
        </authorList>
    </citation>
    <scope>NUCLEOTIDE SEQUENCE [LARGE SCALE GENOMIC DNA]</scope>
    <source>
        <strain evidence="11">ATCC 38327</strain>
    </source>
</reference>
<comment type="subcellular location">
    <subcellularLocation>
        <location evidence="1">Nucleus</location>
    </subcellularLocation>
</comment>
<name>A0A0L0S7X4_ALLM3</name>
<feature type="compositionally biased region" description="Pro residues" evidence="8">
    <location>
        <begin position="537"/>
        <end position="547"/>
    </location>
</feature>
<dbReference type="Gene3D" id="1.10.720.30">
    <property type="entry name" value="SAP domain"/>
    <property type="match status" value="1"/>
</dbReference>
<dbReference type="Pfam" id="PF02037">
    <property type="entry name" value="SAP"/>
    <property type="match status" value="1"/>
</dbReference>
<evidence type="ECO:0000313" key="11">
    <source>
        <dbReference type="Proteomes" id="UP000054350"/>
    </source>
</evidence>
<feature type="compositionally biased region" description="Low complexity" evidence="8">
    <location>
        <begin position="467"/>
        <end position="491"/>
    </location>
</feature>
<dbReference type="GO" id="GO:0006260">
    <property type="term" value="P:DNA replication"/>
    <property type="evidence" value="ECO:0007669"/>
    <property type="project" value="InterPro"/>
</dbReference>
<sequence length="668" mass="70868">MAPPAGSGSTARRTQFVDLDDDDDDDFKDLPPLYHVVAPGSAADRFSRPVAAVKPAPAPKQPTARWKAHAATDLTMVATVLKENDDAAGKTSASSSPSVVFQRNPRPALARTNSDTSAASAPPVSVPELPSSPAPTAPIVRPIAESHRLEAERRADRRRKRDDADDLATVDDDLQLALAISASMSSSSATTPLLELDWKTGTFKYPDPPALRGRAAKRQAPLRSLASTGILAVDEAKAEVQQAALTYLFDHAAPPSSSAGERNRTPSATRLASADPECRLWRAASPRPAEASWTSSSIPPACLSISSDEDEVDDEPPHPRSPDDDAMDVIMDDPPIPRHPPPLAPTDRIAARPPSVYEQETLRWQFVDESPLLSLFDSWTQSASCTTAADVVAKRRLLESQLQDLWASTVDWLNVRSATAPARVEPPTLSALPPSTAHRRPPAPALPSQPAPALSTPPPQPIPPRRAPVSKPAAPAASSSSRTILRPTAVARPPPADVPRAAEGDFPPYFDTRPPPSSAHPVAAGPPPRGGIDPGAPSAPDPAPPAPADSSTDLSRLKLAELKQLAKDAGVKITGRKEELIARIQAARSGTADTRSGPASVEGRVVDYLAGDQEIYTKILTYEPLDVDDLQAKLAAASIRCGRTALISLLDAQSIIHFSSSAEGRWNR</sequence>
<evidence type="ECO:0000256" key="7">
    <source>
        <dbReference type="ARBA" id="ARBA00029496"/>
    </source>
</evidence>
<keyword evidence="3" id="KW-0227">DNA damage</keyword>
<dbReference type="AlphaFoldDB" id="A0A0L0S7X4"/>
<feature type="compositionally biased region" description="Polar residues" evidence="8">
    <location>
        <begin position="91"/>
        <end position="101"/>
    </location>
</feature>
<evidence type="ECO:0000256" key="2">
    <source>
        <dbReference type="ARBA" id="ARBA00006661"/>
    </source>
</evidence>
<dbReference type="InterPro" id="IPR003034">
    <property type="entry name" value="SAP_dom"/>
</dbReference>
<dbReference type="SMART" id="SM00513">
    <property type="entry name" value="SAP"/>
    <property type="match status" value="1"/>
</dbReference>